<proteinExistence type="predicted"/>
<evidence type="ECO:0000313" key="1">
    <source>
        <dbReference type="EMBL" id="ANP46702.1"/>
    </source>
</evidence>
<protein>
    <submittedName>
        <fullName evidence="1">Uncharacterized protein</fullName>
    </submittedName>
</protein>
<evidence type="ECO:0000313" key="2">
    <source>
        <dbReference type="Proteomes" id="UP000092498"/>
    </source>
</evidence>
<name>A0A1B1AJG4_9PROT</name>
<accession>A0A1B1AJG4</accession>
<dbReference type="EMBL" id="CP013244">
    <property type="protein sequence ID" value="ANP46702.1"/>
    <property type="molecule type" value="Genomic_DNA"/>
</dbReference>
<dbReference type="Proteomes" id="UP000092498">
    <property type="component" value="Chromosome"/>
</dbReference>
<dbReference type="KEGG" id="cbot:ATE48_12640"/>
<gene>
    <name evidence="1" type="ORF">ATE48_12640</name>
</gene>
<keyword evidence="2" id="KW-1185">Reference proteome</keyword>
<organism evidence="1 2">
    <name type="scientific">Candidatus Viadribacter manganicus</name>
    <dbReference type="NCBI Taxonomy" id="1759059"/>
    <lineage>
        <taxon>Bacteria</taxon>
        <taxon>Pseudomonadati</taxon>
        <taxon>Pseudomonadota</taxon>
        <taxon>Alphaproteobacteria</taxon>
        <taxon>Hyphomonadales</taxon>
        <taxon>Hyphomonadaceae</taxon>
        <taxon>Candidatus Viadribacter</taxon>
    </lineage>
</organism>
<sequence>MGGKNPRQFGDLAFQLRDRETANVANWRLDGGSSLGADFKPWAFSPETDWRRLRGDRSGYANCSPHRSGIVALIRLIRDSLGGWRPSRIASTRSGARKASGIDAFEPEFVFGIKLTHQCVDNNR</sequence>
<reference evidence="1 2" key="1">
    <citation type="submission" date="2015-11" db="EMBL/GenBank/DDBJ databases">
        <title>Whole-Genome Sequence of Candidatus Oderbacter manganicum from the National Park Lower Oder Valley, Germany.</title>
        <authorList>
            <person name="Braun B."/>
            <person name="Liere K."/>
            <person name="Szewzyk U."/>
        </authorList>
    </citation>
    <scope>NUCLEOTIDE SEQUENCE [LARGE SCALE GENOMIC DNA]</scope>
    <source>
        <strain evidence="1 2">OTSz_A_272</strain>
    </source>
</reference>
<dbReference type="AlphaFoldDB" id="A0A1B1AJG4"/>
<dbReference type="InParanoid" id="A0A1B1AJG4"/>